<dbReference type="InterPro" id="IPR039426">
    <property type="entry name" value="TonB-dep_rcpt-like"/>
</dbReference>
<dbReference type="PROSITE" id="PS52016">
    <property type="entry name" value="TONB_DEPENDENT_REC_3"/>
    <property type="match status" value="1"/>
</dbReference>
<name>A0A506PK92_9FLAO</name>
<dbReference type="Pfam" id="PF07715">
    <property type="entry name" value="Plug"/>
    <property type="match status" value="1"/>
</dbReference>
<evidence type="ECO:0000256" key="6">
    <source>
        <dbReference type="ARBA" id="ARBA00023136"/>
    </source>
</evidence>
<sequence>MKRMLIAAWLCAGISAYAQDLNQQQSLDSVFIDSKTLLPRKNSGKVVTKITSEVLERSTGKTLAQVINEFSGMEINGSRSNDGQNLGYFARGGRNRQVVIVIDGVQVNDPSQIANDFDLRLLSVQNIEQIEIVKGASSVLYGSGASTAVISITSKKSSEKPISGNFSTMIGSNKPQDVGNFNAEQFVNNAQVGGSLGKWFYEVSFQNRFTDGLSAVAAPDGEAQFESDVFNAFNVNAKLGYRFSENLKISRFFALDQFKSGFDNFDFTDADNLSESKQRRIGGNLQWQFKNSKFVFNDSYTRVERGITSAFPSKFDSEFFAFDTYFQHQFNTSISATLGLNLTNSKMNSFSIPFGGTDFEPSIQEDDANFTIVDPYLNVLYISDFGLNVNAGARLNTHSVYENKVVYNINPSYNFKLKENNLKLLSSYSTAYITPSLFQIFDPSFGNEDLLPEENRTIEAGLEFTNSKSLRVSVVYFNREEKNFVDFVTLNPDLFISQYQNIADLFTSSGVEVEFSNRFGNKIQLNANYTFTDADTRFALRIPKHKVNASLLYMPSQKTTLSLAYQFNDSREDQFFNPSTFASERVTLSSFGITDFYVSHQLNNHVKFMFNLTNIFDQDYQEIFRFSTRGRNALVGLQLSF</sequence>
<feature type="signal peptide" evidence="9">
    <location>
        <begin position="1"/>
        <end position="18"/>
    </location>
</feature>
<dbReference type="EMBL" id="VHIQ01000003">
    <property type="protein sequence ID" value="TPV33775.1"/>
    <property type="molecule type" value="Genomic_DNA"/>
</dbReference>
<dbReference type="GO" id="GO:0044718">
    <property type="term" value="P:siderophore transmembrane transport"/>
    <property type="evidence" value="ECO:0007669"/>
    <property type="project" value="TreeGrafter"/>
</dbReference>
<reference evidence="11 12" key="1">
    <citation type="submission" date="2019-06" db="EMBL/GenBank/DDBJ databases">
        <title>Flavobacteriaceae Paucihalobacterium erythroidium CWB-1, complete genome.</title>
        <authorList>
            <person name="Wu S."/>
        </authorList>
    </citation>
    <scope>NUCLEOTIDE SEQUENCE [LARGE SCALE GENOMIC DNA]</scope>
    <source>
        <strain evidence="11 12">CWB-1</strain>
    </source>
</reference>
<dbReference type="AlphaFoldDB" id="A0A506PK92"/>
<keyword evidence="6 8" id="KW-0472">Membrane</keyword>
<evidence type="ECO:0000256" key="4">
    <source>
        <dbReference type="ARBA" id="ARBA00022692"/>
    </source>
</evidence>
<dbReference type="InterPro" id="IPR012910">
    <property type="entry name" value="Plug_dom"/>
</dbReference>
<gene>
    <name evidence="11" type="ORF">FJ651_06360</name>
</gene>
<feature type="domain" description="TonB-dependent receptor plug" evidence="10">
    <location>
        <begin position="41"/>
        <end position="148"/>
    </location>
</feature>
<dbReference type="Proteomes" id="UP000317332">
    <property type="component" value="Unassembled WGS sequence"/>
</dbReference>
<evidence type="ECO:0000313" key="12">
    <source>
        <dbReference type="Proteomes" id="UP000317332"/>
    </source>
</evidence>
<dbReference type="GO" id="GO:0009279">
    <property type="term" value="C:cell outer membrane"/>
    <property type="evidence" value="ECO:0007669"/>
    <property type="project" value="UniProtKB-SubCell"/>
</dbReference>
<dbReference type="GO" id="GO:0015344">
    <property type="term" value="F:siderophore uptake transmembrane transporter activity"/>
    <property type="evidence" value="ECO:0007669"/>
    <property type="project" value="TreeGrafter"/>
</dbReference>
<evidence type="ECO:0000256" key="9">
    <source>
        <dbReference type="SAM" id="SignalP"/>
    </source>
</evidence>
<keyword evidence="3 8" id="KW-1134">Transmembrane beta strand</keyword>
<organism evidence="11 12">
    <name type="scientific">Paucihalobacter ruber</name>
    <dbReference type="NCBI Taxonomy" id="2567861"/>
    <lineage>
        <taxon>Bacteria</taxon>
        <taxon>Pseudomonadati</taxon>
        <taxon>Bacteroidota</taxon>
        <taxon>Flavobacteriia</taxon>
        <taxon>Flavobacteriales</taxon>
        <taxon>Flavobacteriaceae</taxon>
        <taxon>Paucihalobacter</taxon>
    </lineage>
</organism>
<evidence type="ECO:0000259" key="10">
    <source>
        <dbReference type="Pfam" id="PF07715"/>
    </source>
</evidence>
<comment type="subcellular location">
    <subcellularLocation>
        <location evidence="1 8">Cell outer membrane</location>
        <topology evidence="1 8">Multi-pass membrane protein</topology>
    </subcellularLocation>
</comment>
<keyword evidence="2 8" id="KW-0813">Transport</keyword>
<evidence type="ECO:0000256" key="1">
    <source>
        <dbReference type="ARBA" id="ARBA00004571"/>
    </source>
</evidence>
<dbReference type="PANTHER" id="PTHR30069:SF29">
    <property type="entry name" value="HEMOGLOBIN AND HEMOGLOBIN-HAPTOGLOBIN-BINDING PROTEIN 1-RELATED"/>
    <property type="match status" value="1"/>
</dbReference>
<dbReference type="Gene3D" id="2.40.170.20">
    <property type="entry name" value="TonB-dependent receptor, beta-barrel domain"/>
    <property type="match status" value="1"/>
</dbReference>
<dbReference type="OrthoDB" id="9758472at2"/>
<dbReference type="SUPFAM" id="SSF56935">
    <property type="entry name" value="Porins"/>
    <property type="match status" value="1"/>
</dbReference>
<feature type="chain" id="PRO_5021431487" evidence="9">
    <location>
        <begin position="19"/>
        <end position="641"/>
    </location>
</feature>
<accession>A0A506PK92</accession>
<comment type="caution">
    <text evidence="11">The sequence shown here is derived from an EMBL/GenBank/DDBJ whole genome shotgun (WGS) entry which is preliminary data.</text>
</comment>
<keyword evidence="5 9" id="KW-0732">Signal</keyword>
<protein>
    <submittedName>
        <fullName evidence="11">TonB-dependent receptor</fullName>
    </submittedName>
</protein>
<dbReference type="Gene3D" id="2.170.130.10">
    <property type="entry name" value="TonB-dependent receptor, plug domain"/>
    <property type="match status" value="1"/>
</dbReference>
<keyword evidence="12" id="KW-1185">Reference proteome</keyword>
<evidence type="ECO:0000256" key="7">
    <source>
        <dbReference type="ARBA" id="ARBA00023237"/>
    </source>
</evidence>
<evidence type="ECO:0000256" key="3">
    <source>
        <dbReference type="ARBA" id="ARBA00022452"/>
    </source>
</evidence>
<evidence type="ECO:0000256" key="2">
    <source>
        <dbReference type="ARBA" id="ARBA00022448"/>
    </source>
</evidence>
<keyword evidence="7 8" id="KW-0998">Cell outer membrane</keyword>
<dbReference type="RefSeq" id="WP_140989641.1">
    <property type="nucleotide sequence ID" value="NZ_VHIQ01000003.1"/>
</dbReference>
<evidence type="ECO:0000256" key="5">
    <source>
        <dbReference type="ARBA" id="ARBA00022729"/>
    </source>
</evidence>
<proteinExistence type="inferred from homology"/>
<dbReference type="PANTHER" id="PTHR30069">
    <property type="entry name" value="TONB-DEPENDENT OUTER MEMBRANE RECEPTOR"/>
    <property type="match status" value="1"/>
</dbReference>
<keyword evidence="4 8" id="KW-0812">Transmembrane</keyword>
<keyword evidence="11" id="KW-0675">Receptor</keyword>
<dbReference type="InterPro" id="IPR036942">
    <property type="entry name" value="Beta-barrel_TonB_sf"/>
</dbReference>
<evidence type="ECO:0000256" key="8">
    <source>
        <dbReference type="PROSITE-ProRule" id="PRU01360"/>
    </source>
</evidence>
<comment type="similarity">
    <text evidence="8">Belongs to the TonB-dependent receptor family.</text>
</comment>
<dbReference type="InterPro" id="IPR037066">
    <property type="entry name" value="Plug_dom_sf"/>
</dbReference>
<evidence type="ECO:0000313" key="11">
    <source>
        <dbReference type="EMBL" id="TPV33775.1"/>
    </source>
</evidence>